<dbReference type="PANTHER" id="PTHR30529:SF7">
    <property type="entry name" value="CYTOCHROME B561 BACTERIAL_NI-HYDROGENASE DOMAIN-CONTAINING PROTEIN"/>
    <property type="match status" value="1"/>
</dbReference>
<evidence type="ECO:0000313" key="16">
    <source>
        <dbReference type="Proteomes" id="UP001321520"/>
    </source>
</evidence>
<feature type="transmembrane region" description="Helical" evidence="13">
    <location>
        <begin position="54"/>
        <end position="74"/>
    </location>
</feature>
<dbReference type="InterPro" id="IPR016174">
    <property type="entry name" value="Di-haem_cyt_TM"/>
</dbReference>
<feature type="domain" description="Cytochrome b561 bacterial/Ni-hydrogenase" evidence="14">
    <location>
        <begin position="10"/>
        <end position="193"/>
    </location>
</feature>
<keyword evidence="8" id="KW-0249">Electron transport</keyword>
<keyword evidence="5" id="KW-0349">Heme</keyword>
<evidence type="ECO:0000256" key="3">
    <source>
        <dbReference type="ARBA" id="ARBA00022448"/>
    </source>
</evidence>
<keyword evidence="9 13" id="KW-1133">Transmembrane helix</keyword>
<evidence type="ECO:0000256" key="1">
    <source>
        <dbReference type="ARBA" id="ARBA00001970"/>
    </source>
</evidence>
<gene>
    <name evidence="15" type="ORF">M8T91_01560</name>
</gene>
<evidence type="ECO:0000256" key="2">
    <source>
        <dbReference type="ARBA" id="ARBA00004651"/>
    </source>
</evidence>
<dbReference type="RefSeq" id="WP_301416163.1">
    <property type="nucleotide sequence ID" value="NZ_CP098023.1"/>
</dbReference>
<evidence type="ECO:0000256" key="4">
    <source>
        <dbReference type="ARBA" id="ARBA00022475"/>
    </source>
</evidence>
<name>A0ABY9EAU5_9GAMM</name>
<protein>
    <submittedName>
        <fullName evidence="15">Cytochrome b</fullName>
    </submittedName>
</protein>
<dbReference type="EMBL" id="CP098023">
    <property type="protein sequence ID" value="WKD50143.1"/>
    <property type="molecule type" value="Genomic_DNA"/>
</dbReference>
<evidence type="ECO:0000256" key="8">
    <source>
        <dbReference type="ARBA" id="ARBA00022982"/>
    </source>
</evidence>
<comment type="subcellular location">
    <subcellularLocation>
        <location evidence="2">Cell membrane</location>
        <topology evidence="2">Multi-pass membrane protein</topology>
    </subcellularLocation>
</comment>
<comment type="similarity">
    <text evidence="12">Belongs to the cytochrome b561 family.</text>
</comment>
<keyword evidence="11 13" id="KW-0472">Membrane</keyword>
<reference evidence="15 16" key="1">
    <citation type="submission" date="2022-05" db="EMBL/GenBank/DDBJ databases">
        <title>Microbulbifer sp. nov., isolated from sponge.</title>
        <authorList>
            <person name="Gao L."/>
        </authorList>
    </citation>
    <scope>NUCLEOTIDE SEQUENCE [LARGE SCALE GENOMIC DNA]</scope>
    <source>
        <strain evidence="15 16">MI-G</strain>
    </source>
</reference>
<dbReference type="InterPro" id="IPR011577">
    <property type="entry name" value="Cyt_b561_bac/Ni-Hgenase"/>
</dbReference>
<dbReference type="Pfam" id="PF01292">
    <property type="entry name" value="Ni_hydr_CYTB"/>
    <property type="match status" value="1"/>
</dbReference>
<dbReference type="Proteomes" id="UP001321520">
    <property type="component" value="Chromosome"/>
</dbReference>
<dbReference type="SUPFAM" id="SSF81342">
    <property type="entry name" value="Transmembrane di-heme cytochromes"/>
    <property type="match status" value="1"/>
</dbReference>
<comment type="cofactor">
    <cofactor evidence="1">
        <name>heme b</name>
        <dbReference type="ChEBI" id="CHEBI:60344"/>
    </cofactor>
</comment>
<keyword evidence="6 13" id="KW-0812">Transmembrane</keyword>
<keyword evidence="10" id="KW-0408">Iron</keyword>
<keyword evidence="4" id="KW-1003">Cell membrane</keyword>
<keyword evidence="3" id="KW-0813">Transport</keyword>
<feature type="transmembrane region" description="Helical" evidence="13">
    <location>
        <begin position="12"/>
        <end position="34"/>
    </location>
</feature>
<evidence type="ECO:0000256" key="12">
    <source>
        <dbReference type="ARBA" id="ARBA00037975"/>
    </source>
</evidence>
<evidence type="ECO:0000256" key="9">
    <source>
        <dbReference type="ARBA" id="ARBA00022989"/>
    </source>
</evidence>
<evidence type="ECO:0000256" key="13">
    <source>
        <dbReference type="SAM" id="Phobius"/>
    </source>
</evidence>
<evidence type="ECO:0000256" key="11">
    <source>
        <dbReference type="ARBA" id="ARBA00023136"/>
    </source>
</evidence>
<evidence type="ECO:0000256" key="6">
    <source>
        <dbReference type="ARBA" id="ARBA00022692"/>
    </source>
</evidence>
<evidence type="ECO:0000313" key="15">
    <source>
        <dbReference type="EMBL" id="WKD50143.1"/>
    </source>
</evidence>
<proteinExistence type="inferred from homology"/>
<evidence type="ECO:0000259" key="14">
    <source>
        <dbReference type="Pfam" id="PF01292"/>
    </source>
</evidence>
<dbReference type="PANTHER" id="PTHR30529">
    <property type="entry name" value="CYTOCHROME B561"/>
    <property type="match status" value="1"/>
</dbReference>
<evidence type="ECO:0000256" key="10">
    <source>
        <dbReference type="ARBA" id="ARBA00023004"/>
    </source>
</evidence>
<organism evidence="15 16">
    <name type="scientific">Microbulbifer spongiae</name>
    <dbReference type="NCBI Taxonomy" id="2944933"/>
    <lineage>
        <taxon>Bacteria</taxon>
        <taxon>Pseudomonadati</taxon>
        <taxon>Pseudomonadota</taxon>
        <taxon>Gammaproteobacteria</taxon>
        <taxon>Cellvibrionales</taxon>
        <taxon>Microbulbiferaceae</taxon>
        <taxon>Microbulbifer</taxon>
    </lineage>
</organism>
<keyword evidence="7" id="KW-0479">Metal-binding</keyword>
<dbReference type="InterPro" id="IPR052168">
    <property type="entry name" value="Cytochrome_b561_oxidase"/>
</dbReference>
<evidence type="ECO:0000256" key="5">
    <source>
        <dbReference type="ARBA" id="ARBA00022617"/>
    </source>
</evidence>
<feature type="transmembrane region" description="Helical" evidence="13">
    <location>
        <begin position="95"/>
        <end position="112"/>
    </location>
</feature>
<sequence>MSIRNTASNYGAIAKWLHWVTAVLFLASYVSVYYRHWFTQEETPENWVALQMHLSVGVTIAVVVALRILWRIGSQIPDPEPGTRLEHVLAHTGHYVLYAVMILLPITGYVGTSVNTEYFFLFAIPKFESTSLYQLLIADGMGISFEEFEKPIDFIHKNLLGAWLAWILIVGHIAAALYHHFIRHDRTLQKMTTKGSIQTADAPGKAQVQLDNREVI</sequence>
<keyword evidence="16" id="KW-1185">Reference proteome</keyword>
<accession>A0ABY9EAU5</accession>
<feature type="transmembrane region" description="Helical" evidence="13">
    <location>
        <begin position="160"/>
        <end position="181"/>
    </location>
</feature>
<evidence type="ECO:0000256" key="7">
    <source>
        <dbReference type="ARBA" id="ARBA00022723"/>
    </source>
</evidence>